<dbReference type="InterPro" id="IPR000868">
    <property type="entry name" value="Isochorismatase-like_dom"/>
</dbReference>
<evidence type="ECO:0000313" key="5">
    <source>
        <dbReference type="Proteomes" id="UP000494115"/>
    </source>
</evidence>
<dbReference type="Pfam" id="PF00857">
    <property type="entry name" value="Isochorismatase"/>
    <property type="match status" value="1"/>
</dbReference>
<dbReference type="EMBL" id="CADIKM010000013">
    <property type="protein sequence ID" value="CAB3791151.1"/>
    <property type="molecule type" value="Genomic_DNA"/>
</dbReference>
<dbReference type="EC" id="3.5.1.110" evidence="4"/>
<evidence type="ECO:0000256" key="2">
    <source>
        <dbReference type="SAM" id="MobiDB-lite"/>
    </source>
</evidence>
<keyword evidence="1 4" id="KW-0378">Hydrolase</keyword>
<evidence type="ECO:0000259" key="3">
    <source>
        <dbReference type="Pfam" id="PF00857"/>
    </source>
</evidence>
<dbReference type="SUPFAM" id="SSF52499">
    <property type="entry name" value="Isochorismatase-like hydrolases"/>
    <property type="match status" value="1"/>
</dbReference>
<dbReference type="AlphaFoldDB" id="A0A6S7B876"/>
<name>A0A6S7B876_9BURK</name>
<proteinExistence type="predicted"/>
<dbReference type="PANTHER" id="PTHR43540">
    <property type="entry name" value="PEROXYUREIDOACRYLATE/UREIDOACRYLATE AMIDOHYDROLASE-RELATED"/>
    <property type="match status" value="1"/>
</dbReference>
<feature type="domain" description="Isochorismatase-like" evidence="3">
    <location>
        <begin position="63"/>
        <end position="262"/>
    </location>
</feature>
<dbReference type="GO" id="GO:0016787">
    <property type="term" value="F:hydrolase activity"/>
    <property type="evidence" value="ECO:0007669"/>
    <property type="project" value="UniProtKB-KW"/>
</dbReference>
<gene>
    <name evidence="4" type="primary">rutB_3</name>
    <name evidence="4" type="ORF">LMG28138_03126</name>
</gene>
<feature type="region of interest" description="Disordered" evidence="2">
    <location>
        <begin position="1"/>
        <end position="23"/>
    </location>
</feature>
<dbReference type="InterPro" id="IPR050272">
    <property type="entry name" value="Isochorismatase-like_hydrls"/>
</dbReference>
<accession>A0A6S7B876</accession>
<sequence length="281" mass="30444">MSSGKPYPATSEPDGAGDLLGHPQGDHYRVDGDIIDMTRPRSATRTVTLTANPQDVRIDLMQTAFVCIDMQNDFCSVGGWLDSIAVDTRPGKQLAPAINRLTHLCRSVGVPVIWVNWGNRADRANLPPVLLHVYNPDAKSVGLGDPLAPHASEPRAAGSRVLEKDSWGAALIDELAVSATDTFVDKYRMSGFRDTPLDSILRTLGVKTVLFGGVNVDQCVLATLMDANFLGYDTLLVEDCSATTSPDFCTAATLYNVRQCFGFSLQSNAMHEVLTAHKDHQ</sequence>
<dbReference type="InterPro" id="IPR036380">
    <property type="entry name" value="Isochorismatase-like_sf"/>
</dbReference>
<evidence type="ECO:0000256" key="1">
    <source>
        <dbReference type="ARBA" id="ARBA00022801"/>
    </source>
</evidence>
<protein>
    <submittedName>
        <fullName evidence="4">Peroxyureidoacrylate/ureidoacrylate amidohydrolase RutB</fullName>
        <ecNumber evidence="4">3.5.1.110</ecNumber>
    </submittedName>
</protein>
<dbReference type="CDD" id="cd00431">
    <property type="entry name" value="cysteine_hydrolases"/>
    <property type="match status" value="1"/>
</dbReference>
<dbReference type="RefSeq" id="WP_175105651.1">
    <property type="nucleotide sequence ID" value="NZ_CADIKM010000013.1"/>
</dbReference>
<dbReference type="Gene3D" id="3.40.50.850">
    <property type="entry name" value="Isochorismatase-like"/>
    <property type="match status" value="1"/>
</dbReference>
<organism evidence="4 5">
    <name type="scientific">Pararobbsia alpina</name>
    <dbReference type="NCBI Taxonomy" id="621374"/>
    <lineage>
        <taxon>Bacteria</taxon>
        <taxon>Pseudomonadati</taxon>
        <taxon>Pseudomonadota</taxon>
        <taxon>Betaproteobacteria</taxon>
        <taxon>Burkholderiales</taxon>
        <taxon>Burkholderiaceae</taxon>
        <taxon>Pararobbsia</taxon>
    </lineage>
</organism>
<reference evidence="4 5" key="1">
    <citation type="submission" date="2020-04" db="EMBL/GenBank/DDBJ databases">
        <authorList>
            <person name="De Canck E."/>
        </authorList>
    </citation>
    <scope>NUCLEOTIDE SEQUENCE [LARGE SCALE GENOMIC DNA]</scope>
    <source>
        <strain evidence="4 5">LMG 28138</strain>
    </source>
</reference>
<dbReference type="Proteomes" id="UP000494115">
    <property type="component" value="Unassembled WGS sequence"/>
</dbReference>
<keyword evidence="5" id="KW-1185">Reference proteome</keyword>
<evidence type="ECO:0000313" key="4">
    <source>
        <dbReference type="EMBL" id="CAB3791151.1"/>
    </source>
</evidence>